<keyword evidence="2" id="KW-0732">Signal</keyword>
<gene>
    <name evidence="3" type="ORF">ACFQDI_22570</name>
</gene>
<dbReference type="InterPro" id="IPR016024">
    <property type="entry name" value="ARM-type_fold"/>
</dbReference>
<feature type="compositionally biased region" description="Basic and acidic residues" evidence="1">
    <location>
        <begin position="119"/>
        <end position="138"/>
    </location>
</feature>
<dbReference type="InterPro" id="IPR011989">
    <property type="entry name" value="ARM-like"/>
</dbReference>
<reference evidence="4" key="1">
    <citation type="journal article" date="2019" name="Int. J. Syst. Evol. Microbiol.">
        <title>The Global Catalogue of Microorganisms (GCM) 10K type strain sequencing project: providing services to taxonomists for standard genome sequencing and annotation.</title>
        <authorList>
            <consortium name="The Broad Institute Genomics Platform"/>
            <consortium name="The Broad Institute Genome Sequencing Center for Infectious Disease"/>
            <person name="Wu L."/>
            <person name="Ma J."/>
        </authorList>
    </citation>
    <scope>NUCLEOTIDE SEQUENCE [LARGE SCALE GENOMIC DNA]</scope>
    <source>
        <strain evidence="4">CGMCC 4.1469</strain>
    </source>
</reference>
<name>A0ABW0KVW2_9BACT</name>
<dbReference type="Proteomes" id="UP001596052">
    <property type="component" value="Unassembled WGS sequence"/>
</dbReference>
<dbReference type="PANTHER" id="PTHR12697">
    <property type="entry name" value="PBS LYASE HEAT-LIKE PROTEIN"/>
    <property type="match status" value="1"/>
</dbReference>
<protein>
    <submittedName>
        <fullName evidence="3">HEAT repeat domain-containing protein</fullName>
    </submittedName>
</protein>
<sequence>MSFLFRGRAGRVCWVVCAMLALQCIAAAQEYFPTPEEKQSARPQPWQAAGLRAALADASPLLRSLAVQHITWKHWGDGLLTAKDLEPLLQSPDEEIKKRAAKALEQLSPTPTPGGAGAAEKERDPAPPEGAEAGKKAPEKIAPERVKELLTQLHDPHFYERESAVKALGQAGPLATEEMVSALVPLLQDDDFGVVLSTVQALRNMDREEGACRKALLSLLKAKDSGPQDVFPAKTPAWSARHDAMYLLIYGGPGEGLYSEGIPFILPLLTDPERYVREAVVVCLQKVGPRLVPYLKDLLPLLKDESKPMVQALAARALTAVGDEAAPTVARALLPLLQSKEPYLPCTVIDSLGCMGPSAAPVALPALLPFLKKKNEECRLCAVVALGQLGPAAAPAARDLLAVLDDPDTQGLGHLGNFSQHIAAEALGQLGPSVVPLVVPALVQHFKDGDNTLNRHILRALERMGPAAAAPAISSSLPLLQSTDLLTRYWAIEPLELWGNLQRDPAWQCAALAGAAAAVDDKDLQSLRFSLYLWSGHDPELLLSVRWLGRPADPLPAKGTALSAQEQQAVLRTLLKLWPHSAAYPAVRREMAQRAADVAQSIGATPDEEVVALFTRLEASLKADDVKETQPASATARSAVERVLARSAGKK</sequence>
<comment type="caution">
    <text evidence="3">The sequence shown here is derived from an EMBL/GenBank/DDBJ whole genome shotgun (WGS) entry which is preliminary data.</text>
</comment>
<evidence type="ECO:0000313" key="3">
    <source>
        <dbReference type="EMBL" id="MFC5457670.1"/>
    </source>
</evidence>
<evidence type="ECO:0000256" key="1">
    <source>
        <dbReference type="SAM" id="MobiDB-lite"/>
    </source>
</evidence>
<feature type="signal peptide" evidence="2">
    <location>
        <begin position="1"/>
        <end position="28"/>
    </location>
</feature>
<dbReference type="InterPro" id="IPR004155">
    <property type="entry name" value="PBS_lyase_HEAT"/>
</dbReference>
<keyword evidence="4" id="KW-1185">Reference proteome</keyword>
<dbReference type="PANTHER" id="PTHR12697:SF5">
    <property type="entry name" value="DEOXYHYPUSINE HYDROXYLASE"/>
    <property type="match status" value="1"/>
</dbReference>
<dbReference type="EMBL" id="JBHSMQ010000012">
    <property type="protein sequence ID" value="MFC5457670.1"/>
    <property type="molecule type" value="Genomic_DNA"/>
</dbReference>
<proteinExistence type="predicted"/>
<dbReference type="SMART" id="SM00567">
    <property type="entry name" value="EZ_HEAT"/>
    <property type="match status" value="6"/>
</dbReference>
<accession>A0ABW0KVW2</accession>
<dbReference type="Gene3D" id="1.25.10.10">
    <property type="entry name" value="Leucine-rich Repeat Variant"/>
    <property type="match status" value="3"/>
</dbReference>
<feature type="region of interest" description="Disordered" evidence="1">
    <location>
        <begin position="103"/>
        <end position="138"/>
    </location>
</feature>
<evidence type="ECO:0000256" key="2">
    <source>
        <dbReference type="SAM" id="SignalP"/>
    </source>
</evidence>
<evidence type="ECO:0000313" key="4">
    <source>
        <dbReference type="Proteomes" id="UP001596052"/>
    </source>
</evidence>
<feature type="chain" id="PRO_5046517636" evidence="2">
    <location>
        <begin position="29"/>
        <end position="651"/>
    </location>
</feature>
<dbReference type="Pfam" id="PF13646">
    <property type="entry name" value="HEAT_2"/>
    <property type="match status" value="1"/>
</dbReference>
<dbReference type="SUPFAM" id="SSF48371">
    <property type="entry name" value="ARM repeat"/>
    <property type="match status" value="1"/>
</dbReference>
<dbReference type="RefSeq" id="WP_377171234.1">
    <property type="nucleotide sequence ID" value="NZ_JBHSMQ010000012.1"/>
</dbReference>
<organism evidence="3 4">
    <name type="scientific">Prosthecobacter fluviatilis</name>
    <dbReference type="NCBI Taxonomy" id="445931"/>
    <lineage>
        <taxon>Bacteria</taxon>
        <taxon>Pseudomonadati</taxon>
        <taxon>Verrucomicrobiota</taxon>
        <taxon>Verrucomicrobiia</taxon>
        <taxon>Verrucomicrobiales</taxon>
        <taxon>Verrucomicrobiaceae</taxon>
        <taxon>Prosthecobacter</taxon>
    </lineage>
</organism>